<protein>
    <submittedName>
        <fullName evidence="3">DNA-binding helix-turn-helix protein</fullName>
    </submittedName>
</protein>
<proteinExistence type="predicted"/>
<dbReference type="CDD" id="cd00093">
    <property type="entry name" value="HTH_XRE"/>
    <property type="match status" value="1"/>
</dbReference>
<comment type="caution">
    <text evidence="3">The sequence shown here is derived from an EMBL/GenBank/DDBJ whole genome shotgun (WGS) entry which is preliminary data.</text>
</comment>
<dbReference type="Pfam" id="PF01381">
    <property type="entry name" value="HTH_3"/>
    <property type="match status" value="1"/>
</dbReference>
<keyword evidence="1 3" id="KW-0238">DNA-binding</keyword>
<dbReference type="InterPro" id="IPR010982">
    <property type="entry name" value="Lambda_DNA-bd_dom_sf"/>
</dbReference>
<organism evidence="3 4">
    <name type="scientific">Pseudoflavonifractor capillosus ATCC 29799</name>
    <dbReference type="NCBI Taxonomy" id="411467"/>
    <lineage>
        <taxon>Bacteria</taxon>
        <taxon>Bacillati</taxon>
        <taxon>Bacillota</taxon>
        <taxon>Clostridia</taxon>
        <taxon>Eubacteriales</taxon>
        <taxon>Oscillospiraceae</taxon>
        <taxon>Pseudoflavonifractor</taxon>
    </lineage>
</organism>
<dbReference type="SUPFAM" id="SSF47413">
    <property type="entry name" value="lambda repressor-like DNA-binding domains"/>
    <property type="match status" value="1"/>
</dbReference>
<dbReference type="PROSITE" id="PS50943">
    <property type="entry name" value="HTH_CROC1"/>
    <property type="match status" value="1"/>
</dbReference>
<dbReference type="OrthoDB" id="2064916at2"/>
<sequence>MHFQRLEDIRSDRDLTQKEVAEILSMRPEVYRRYEKGIREIPVWALIKLADYYETSTDYILGRTDNPSKPNA</sequence>
<dbReference type="EMBL" id="AAXG02000006">
    <property type="protein sequence ID" value="EDN01286.1"/>
    <property type="molecule type" value="Genomic_DNA"/>
</dbReference>
<dbReference type="Proteomes" id="UP000003639">
    <property type="component" value="Unassembled WGS sequence"/>
</dbReference>
<dbReference type="RefSeq" id="WP_006571403.1">
    <property type="nucleotide sequence ID" value="NZ_AAXG02000006.1"/>
</dbReference>
<evidence type="ECO:0000313" key="3">
    <source>
        <dbReference type="EMBL" id="EDN01286.1"/>
    </source>
</evidence>
<dbReference type="AlphaFoldDB" id="A6NRM6"/>
<dbReference type="STRING" id="411467.BACCAP_00854"/>
<keyword evidence="4" id="KW-1185">Reference proteome</keyword>
<dbReference type="SMART" id="SM00530">
    <property type="entry name" value="HTH_XRE"/>
    <property type="match status" value="1"/>
</dbReference>
<dbReference type="InterPro" id="IPR001387">
    <property type="entry name" value="Cro/C1-type_HTH"/>
</dbReference>
<reference evidence="3 4" key="2">
    <citation type="submission" date="2007-06" db="EMBL/GenBank/DDBJ databases">
        <title>Draft genome sequence of Pseudoflavonifractor capillosus ATCC 29799.</title>
        <authorList>
            <person name="Sudarsanam P."/>
            <person name="Ley R."/>
            <person name="Guruge J."/>
            <person name="Turnbaugh P.J."/>
            <person name="Mahowald M."/>
            <person name="Liep D."/>
            <person name="Gordon J."/>
        </authorList>
    </citation>
    <scope>NUCLEOTIDE SEQUENCE [LARGE SCALE GENOMIC DNA]</scope>
    <source>
        <strain evidence="3 4">ATCC 29799</strain>
    </source>
</reference>
<name>A6NRM6_9FIRM</name>
<dbReference type="eggNOG" id="COG1396">
    <property type="taxonomic scope" value="Bacteria"/>
</dbReference>
<evidence type="ECO:0000259" key="2">
    <source>
        <dbReference type="PROSITE" id="PS50943"/>
    </source>
</evidence>
<evidence type="ECO:0000313" key="4">
    <source>
        <dbReference type="Proteomes" id="UP000003639"/>
    </source>
</evidence>
<reference evidence="3 4" key="1">
    <citation type="submission" date="2007-04" db="EMBL/GenBank/DDBJ databases">
        <authorList>
            <person name="Fulton L."/>
            <person name="Clifton S."/>
            <person name="Fulton B."/>
            <person name="Xu J."/>
            <person name="Minx P."/>
            <person name="Pepin K.H."/>
            <person name="Johnson M."/>
            <person name="Thiruvilangam P."/>
            <person name="Bhonagiri V."/>
            <person name="Nash W.E."/>
            <person name="Mardis E.R."/>
            <person name="Wilson R.K."/>
        </authorList>
    </citation>
    <scope>NUCLEOTIDE SEQUENCE [LARGE SCALE GENOMIC DNA]</scope>
    <source>
        <strain evidence="3 4">ATCC 29799</strain>
    </source>
</reference>
<dbReference type="PANTHER" id="PTHR46558:SF11">
    <property type="entry name" value="HTH-TYPE TRANSCRIPTIONAL REGULATOR XRE"/>
    <property type="match status" value="1"/>
</dbReference>
<dbReference type="PANTHER" id="PTHR46558">
    <property type="entry name" value="TRACRIPTIONAL REGULATORY PROTEIN-RELATED-RELATED"/>
    <property type="match status" value="1"/>
</dbReference>
<dbReference type="GO" id="GO:0003677">
    <property type="term" value="F:DNA binding"/>
    <property type="evidence" value="ECO:0007669"/>
    <property type="project" value="UniProtKB-KW"/>
</dbReference>
<dbReference type="Gene3D" id="1.10.260.40">
    <property type="entry name" value="lambda repressor-like DNA-binding domains"/>
    <property type="match status" value="1"/>
</dbReference>
<feature type="domain" description="HTH cro/C1-type" evidence="2">
    <location>
        <begin position="6"/>
        <end position="60"/>
    </location>
</feature>
<evidence type="ECO:0000256" key="1">
    <source>
        <dbReference type="ARBA" id="ARBA00023125"/>
    </source>
</evidence>
<gene>
    <name evidence="3" type="ORF">BACCAP_00854</name>
</gene>
<accession>A6NRM6</accession>